<dbReference type="Proteomes" id="UP000034795">
    <property type="component" value="Unassembled WGS sequence"/>
</dbReference>
<evidence type="ECO:0000313" key="2">
    <source>
        <dbReference type="EMBL" id="KKU40024.1"/>
    </source>
</evidence>
<proteinExistence type="predicted"/>
<feature type="region of interest" description="Disordered" evidence="1">
    <location>
        <begin position="295"/>
        <end position="338"/>
    </location>
</feature>
<protein>
    <submittedName>
        <fullName evidence="2">Uncharacterized protein</fullName>
    </submittedName>
</protein>
<accession>A0A0G1Q4X2</accession>
<reference evidence="2 3" key="1">
    <citation type="journal article" date="2015" name="Nature">
        <title>rRNA introns, odd ribosomes, and small enigmatic genomes across a large radiation of phyla.</title>
        <authorList>
            <person name="Brown C.T."/>
            <person name="Hug L.A."/>
            <person name="Thomas B.C."/>
            <person name="Sharon I."/>
            <person name="Castelle C.J."/>
            <person name="Singh A."/>
            <person name="Wilkins M.J."/>
            <person name="Williams K.H."/>
            <person name="Banfield J.F."/>
        </authorList>
    </citation>
    <scope>NUCLEOTIDE SEQUENCE [LARGE SCALE GENOMIC DNA]</scope>
</reference>
<dbReference type="EMBL" id="LCMS01000028">
    <property type="protein sequence ID" value="KKU40024.1"/>
    <property type="molecule type" value="Genomic_DNA"/>
</dbReference>
<evidence type="ECO:0000256" key="1">
    <source>
        <dbReference type="SAM" id="MobiDB-lite"/>
    </source>
</evidence>
<gene>
    <name evidence="2" type="ORF">UX57_C0028G0002</name>
</gene>
<organism evidence="2 3">
    <name type="scientific">Candidatus Uhrbacteria bacterium GW2011_GWE2_46_68</name>
    <dbReference type="NCBI Taxonomy" id="1618994"/>
    <lineage>
        <taxon>Bacteria</taxon>
        <taxon>Candidatus Uhriibacteriota</taxon>
    </lineage>
</organism>
<name>A0A0G1Q4X2_9BACT</name>
<dbReference type="STRING" id="1618994.UX57_C0028G0002"/>
<comment type="caution">
    <text evidence="2">The sequence shown here is derived from an EMBL/GenBank/DDBJ whole genome shotgun (WGS) entry which is preliminary data.</text>
</comment>
<evidence type="ECO:0000313" key="3">
    <source>
        <dbReference type="Proteomes" id="UP000034795"/>
    </source>
</evidence>
<sequence>MVSFSRPTSESFSSAAPAEAGVQHTSANLHEAIMDSVSSVRDSLPEQYRAHFETLRQEIIDFTKAHGISRESLGKPDLLREATSKLSIQDLERLANLLERFEYLLKNGEPKKEDYTEALEYTEKYYHLKEQYDSQVELLEQVGILKEGAILGIDGNTYPIPTLEQIAIRLFERRSELFTKHDQGFTKLLLVPFGMSLDTLRETLKQFLLKYKRNNPSFDLNTDDPRCTWSGYQGADIGDFPNLVYEPQSFDPKDHQGKTKMEILKEQVKGRWTPASAEVAGGSGTRFPGWTVHLFQPSNPDNQDTETPKGFASIPREGQGIYQGDENPRPPLEAGKSPNEYLSLLREVQNHSLYDSPHRNRRTNG</sequence>
<dbReference type="AlphaFoldDB" id="A0A0G1Q4X2"/>